<reference evidence="1 2" key="1">
    <citation type="submission" date="2014-08" db="EMBL/GenBank/DDBJ databases">
        <title>Genome sequences of NCPPB Pectobacterium isolates.</title>
        <authorList>
            <person name="Glover R.H."/>
            <person name="Sapp M."/>
            <person name="Elphinstone J."/>
        </authorList>
    </citation>
    <scope>NUCLEOTIDE SEQUENCE [LARGE SCALE GENOMIC DNA]</scope>
    <source>
        <strain evidence="1 2">NCPPB 2793</strain>
    </source>
</reference>
<evidence type="ECO:0000313" key="2">
    <source>
        <dbReference type="Proteomes" id="UP000032869"/>
    </source>
</evidence>
<protein>
    <submittedName>
        <fullName evidence="1">Uncharacterized protein</fullName>
    </submittedName>
</protein>
<organism evidence="1 2">
    <name type="scientific">Pectobacterium betavasculorum</name>
    <dbReference type="NCBI Taxonomy" id="55207"/>
    <lineage>
        <taxon>Bacteria</taxon>
        <taxon>Pseudomonadati</taxon>
        <taxon>Pseudomonadota</taxon>
        <taxon>Gammaproteobacteria</taxon>
        <taxon>Enterobacterales</taxon>
        <taxon>Pectobacteriaceae</taxon>
        <taxon>Pectobacterium</taxon>
    </lineage>
</organism>
<dbReference type="EMBL" id="JQHL01000017">
    <property type="protein sequence ID" value="KFX14706.1"/>
    <property type="molecule type" value="Genomic_DNA"/>
</dbReference>
<keyword evidence="2" id="KW-1185">Reference proteome</keyword>
<sequence>MKKFFPISEIVSQYGIDIEFIISEWIKGKFCIFVSFDGELCTMRHALDYERKDKDFKFHLNIKTDPFQNVENPLHEYLSFIPEQPLDDHFRTEYKADWSGPFFKGYDEITYNGRAYGYWYLKPTKTTHFGRDHYILSDQKNYNDLKSKSGVMFVSAFKDFSYNDLVFHKPIKISVDNLFIEKEMFSFVVELYNLFSNDECVVNVDLLEKTLIEDGAYFPPTSKIAIYVLINEVLSRDGRVVPSKVSDFFSNRNMSINQTTVKGWLERPEERNKPFRDSARNNKIINLLLREYCEGKEGMKNPHEIANKLTSLANVNPYNFNIKFTSDVVSKWLKLNQ</sequence>
<name>A0ABR4UV16_9GAMM</name>
<gene>
    <name evidence="1" type="ORF">JV35_19150</name>
</gene>
<comment type="caution">
    <text evidence="1">The sequence shown here is derived from an EMBL/GenBank/DDBJ whole genome shotgun (WGS) entry which is preliminary data.</text>
</comment>
<dbReference type="RefSeq" id="WP_039308250.1">
    <property type="nucleotide sequence ID" value="NZ_JQHL01000017.1"/>
</dbReference>
<dbReference type="Proteomes" id="UP000032869">
    <property type="component" value="Unassembled WGS sequence"/>
</dbReference>
<proteinExistence type="predicted"/>
<accession>A0ABR4UV16</accession>
<evidence type="ECO:0000313" key="1">
    <source>
        <dbReference type="EMBL" id="KFX14706.1"/>
    </source>
</evidence>